<organism evidence="2 3">
    <name type="scientific">Leucobacter muris</name>
    <dbReference type="NCBI Taxonomy" id="1935379"/>
    <lineage>
        <taxon>Bacteria</taxon>
        <taxon>Bacillati</taxon>
        <taxon>Actinomycetota</taxon>
        <taxon>Actinomycetes</taxon>
        <taxon>Micrococcales</taxon>
        <taxon>Microbacteriaceae</taxon>
        <taxon>Leucobacter</taxon>
    </lineage>
</organism>
<sequence length="358" mass="39099">MYDFEGSVVASTGEAPVQLIWNEVSATNQRELALEIGRWHVRTRRVALRDGVHVIAIASRGPETLEQIGELLLDTSERLLGAVHGIQYGATQRDRRDNEQLIAALHDGILPAREHRFWSRLAQFRFPTYASVRAVELAPLDEPSASEAHIAQLVSRARSDDLPLLVMLRRVDMDAPATVAALVPASHASEQWLAAVSRQFLTGSSAPSPSLSAVPECVREAETALGIARQWAAAAEAPQDLGPVLIDRIDLSTWLLSHVDPRQLRERIDRTLAPLGSQQLRDTLTTYLAAGQNVAGTAEALFLHPNTVRYRIGRVEEAIGEPLASPFSLSNLILALYPEIIGRRAELGEGRTPGSLAP</sequence>
<dbReference type="EMBL" id="CP035037">
    <property type="protein sequence ID" value="QAB19070.1"/>
    <property type="molecule type" value="Genomic_DNA"/>
</dbReference>
<gene>
    <name evidence="2" type="ORF">Leucomu_00380</name>
</gene>
<proteinExistence type="predicted"/>
<keyword evidence="3" id="KW-1185">Reference proteome</keyword>
<evidence type="ECO:0000313" key="3">
    <source>
        <dbReference type="Proteomes" id="UP000285768"/>
    </source>
</evidence>
<protein>
    <submittedName>
        <fullName evidence="2">PucR family transcriptional regulator</fullName>
    </submittedName>
</protein>
<dbReference type="Proteomes" id="UP000285768">
    <property type="component" value="Chromosome"/>
</dbReference>
<dbReference type="PANTHER" id="PTHR33744:SF1">
    <property type="entry name" value="DNA-BINDING TRANSCRIPTIONAL ACTIVATOR ADER"/>
    <property type="match status" value="1"/>
</dbReference>
<feature type="domain" description="PucR C-terminal helix-turn-helix" evidence="1">
    <location>
        <begin position="280"/>
        <end position="336"/>
    </location>
</feature>
<accession>A0ABX5QJ69</accession>
<dbReference type="InterPro" id="IPR025736">
    <property type="entry name" value="PucR_C-HTH_dom"/>
</dbReference>
<name>A0ABX5QJ69_9MICO</name>
<dbReference type="Gene3D" id="1.10.10.2840">
    <property type="entry name" value="PucR C-terminal helix-turn-helix domain"/>
    <property type="match status" value="1"/>
</dbReference>
<dbReference type="InterPro" id="IPR042070">
    <property type="entry name" value="PucR_C-HTH_sf"/>
</dbReference>
<dbReference type="PANTHER" id="PTHR33744">
    <property type="entry name" value="CARBOHYDRATE DIACID REGULATOR"/>
    <property type="match status" value="1"/>
</dbReference>
<dbReference type="Pfam" id="PF13556">
    <property type="entry name" value="HTH_30"/>
    <property type="match status" value="1"/>
</dbReference>
<reference evidence="2 3" key="1">
    <citation type="submission" date="2019-01" db="EMBL/GenBank/DDBJ databases">
        <title>Leucobacter muris sp. nov. isolated from the nose of a laboratory mouse.</title>
        <authorList>
            <person name="Benga L."/>
            <person name="Sproeer C."/>
            <person name="Schumann P."/>
            <person name="Verbarg S."/>
            <person name="Bunk B."/>
            <person name="Engelhardt E."/>
            <person name="Benten P.M."/>
            <person name="Sager M."/>
        </authorList>
    </citation>
    <scope>NUCLEOTIDE SEQUENCE [LARGE SCALE GENOMIC DNA]</scope>
    <source>
        <strain evidence="2 3">DSM 101948</strain>
    </source>
</reference>
<dbReference type="InterPro" id="IPR051448">
    <property type="entry name" value="CdaR-like_regulators"/>
</dbReference>
<evidence type="ECO:0000259" key="1">
    <source>
        <dbReference type="Pfam" id="PF13556"/>
    </source>
</evidence>
<evidence type="ECO:0000313" key="2">
    <source>
        <dbReference type="EMBL" id="QAB19070.1"/>
    </source>
</evidence>